<dbReference type="Pfam" id="PF11777">
    <property type="entry name" value="DUF3316"/>
    <property type="match status" value="1"/>
</dbReference>
<reference evidence="2 3" key="1">
    <citation type="submission" date="2020-07" db="EMBL/GenBank/DDBJ databases">
        <title>Vibrio marinisediminis sp. nov., isolated from marine sediment.</title>
        <authorList>
            <person name="Ji X."/>
        </authorList>
    </citation>
    <scope>NUCLEOTIDE SEQUENCE [LARGE SCALE GENOMIC DNA]</scope>
    <source>
        <strain evidence="2 3">404</strain>
    </source>
</reference>
<keyword evidence="3" id="KW-1185">Reference proteome</keyword>
<evidence type="ECO:0000256" key="1">
    <source>
        <dbReference type="SAM" id="SignalP"/>
    </source>
</evidence>
<dbReference type="PIRSF" id="PIRSF028299">
    <property type="entry name" value="UCP028299"/>
    <property type="match status" value="1"/>
</dbReference>
<protein>
    <submittedName>
        <fullName evidence="2">DUF3316 domain-containing protein</fullName>
    </submittedName>
</protein>
<dbReference type="InterPro" id="IPR016879">
    <property type="entry name" value="UCP028299"/>
</dbReference>
<dbReference type="RefSeq" id="WP_182110669.1">
    <property type="nucleotide sequence ID" value="NZ_JACFYF010000028.1"/>
</dbReference>
<keyword evidence="1" id="KW-0732">Signal</keyword>
<evidence type="ECO:0000313" key="2">
    <source>
        <dbReference type="EMBL" id="MBA5764626.1"/>
    </source>
</evidence>
<organism evidence="2 3">
    <name type="scientific">Vibrio marinisediminis</name>
    <dbReference type="NCBI Taxonomy" id="2758441"/>
    <lineage>
        <taxon>Bacteria</taxon>
        <taxon>Pseudomonadati</taxon>
        <taxon>Pseudomonadota</taxon>
        <taxon>Gammaproteobacteria</taxon>
        <taxon>Vibrionales</taxon>
        <taxon>Vibrionaceae</taxon>
        <taxon>Vibrio</taxon>
    </lineage>
</organism>
<name>A0A7W2FUT0_9VIBR</name>
<evidence type="ECO:0000313" key="3">
    <source>
        <dbReference type="Proteomes" id="UP000571701"/>
    </source>
</evidence>
<dbReference type="AlphaFoldDB" id="A0A7W2FUT0"/>
<feature type="signal peptide" evidence="1">
    <location>
        <begin position="1"/>
        <end position="22"/>
    </location>
</feature>
<comment type="caution">
    <text evidence="2">The sequence shown here is derived from an EMBL/GenBank/DDBJ whole genome shotgun (WGS) entry which is preliminary data.</text>
</comment>
<feature type="chain" id="PRO_5030576226" evidence="1">
    <location>
        <begin position="23"/>
        <end position="119"/>
    </location>
</feature>
<gene>
    <name evidence="2" type="ORF">H2O73_19890</name>
</gene>
<dbReference type="EMBL" id="JACFYF010000028">
    <property type="protein sequence ID" value="MBA5764626.1"/>
    <property type="molecule type" value="Genomic_DNA"/>
</dbReference>
<sequence length="119" mass="13440">MKRSITLAMLIAIAIAPMTTFAGGYHLESKVKQISGSVVGSKQAAYDEGLVMINDYRSKSSIELRKEFSSTFDYVDRRSFSVTNTKVTVDEFLQSNGQIAYQPVLSVRYEFRKREIGNR</sequence>
<dbReference type="Proteomes" id="UP000571701">
    <property type="component" value="Unassembled WGS sequence"/>
</dbReference>
<proteinExistence type="predicted"/>
<accession>A0A7W2FUT0</accession>